<dbReference type="PANTHER" id="PTHR47843">
    <property type="entry name" value="BTB DOMAIN-CONTAINING PROTEIN-RELATED"/>
    <property type="match status" value="1"/>
</dbReference>
<organism evidence="2 3">
    <name type="scientific">Penicillium angulare</name>
    <dbReference type="NCBI Taxonomy" id="116970"/>
    <lineage>
        <taxon>Eukaryota</taxon>
        <taxon>Fungi</taxon>
        <taxon>Dikarya</taxon>
        <taxon>Ascomycota</taxon>
        <taxon>Pezizomycotina</taxon>
        <taxon>Eurotiomycetes</taxon>
        <taxon>Eurotiomycetidae</taxon>
        <taxon>Eurotiales</taxon>
        <taxon>Aspergillaceae</taxon>
        <taxon>Penicillium</taxon>
    </lineage>
</organism>
<reference evidence="2" key="2">
    <citation type="journal article" date="2023" name="IMA Fungus">
        <title>Comparative genomic study of the Penicillium genus elucidates a diverse pangenome and 15 lateral gene transfer events.</title>
        <authorList>
            <person name="Petersen C."/>
            <person name="Sorensen T."/>
            <person name="Nielsen M.R."/>
            <person name="Sondergaard T.E."/>
            <person name="Sorensen J.L."/>
            <person name="Fitzpatrick D.A."/>
            <person name="Frisvad J.C."/>
            <person name="Nielsen K.L."/>
        </authorList>
    </citation>
    <scope>NUCLEOTIDE SEQUENCE</scope>
    <source>
        <strain evidence="2">IBT 30069</strain>
    </source>
</reference>
<dbReference type="PROSITE" id="PS50097">
    <property type="entry name" value="BTB"/>
    <property type="match status" value="1"/>
</dbReference>
<dbReference type="CDD" id="cd18186">
    <property type="entry name" value="BTB_POZ_ZBTB_KLHL-like"/>
    <property type="match status" value="1"/>
</dbReference>
<dbReference type="Pfam" id="PF00651">
    <property type="entry name" value="BTB"/>
    <property type="match status" value="1"/>
</dbReference>
<reference evidence="2" key="1">
    <citation type="submission" date="2022-11" db="EMBL/GenBank/DDBJ databases">
        <authorList>
            <person name="Petersen C."/>
        </authorList>
    </citation>
    <scope>NUCLEOTIDE SEQUENCE</scope>
    <source>
        <strain evidence="2">IBT 30069</strain>
    </source>
</reference>
<dbReference type="PANTHER" id="PTHR47843:SF2">
    <property type="entry name" value="BTB DOMAIN-CONTAINING PROTEIN"/>
    <property type="match status" value="1"/>
</dbReference>
<protein>
    <recommendedName>
        <fullName evidence="1">BTB domain-containing protein</fullName>
    </recommendedName>
</protein>
<keyword evidence="3" id="KW-1185">Reference proteome</keyword>
<dbReference type="InterPro" id="IPR011333">
    <property type="entry name" value="SKP1/BTB/POZ_sf"/>
</dbReference>
<sequence length="226" mass="25835">MVNVKRAPKRVSKSKWPDLKTKFLRSKTIQIDVGKKKESFTVHEQLIFASSPFFKAAFTGKWKESKERIISLPQDDPDAFAIYAHWLYYKTIPEHDDFNAGTMTTLVKAYIMGDKILDRSFQNKVIDRIYNTGVALGKDGTRYVPDCGSIALAYEETPPDSLLRLLLIDLWTKNVKACWIPDDWLDKVPSDFAIALIRRLAGVQKVQKRKLDITAEDYHLPAEPAS</sequence>
<dbReference type="Proteomes" id="UP001149165">
    <property type="component" value="Unassembled WGS sequence"/>
</dbReference>
<dbReference type="EMBL" id="JAPQKH010000006">
    <property type="protein sequence ID" value="KAJ5092917.1"/>
    <property type="molecule type" value="Genomic_DNA"/>
</dbReference>
<dbReference type="SUPFAM" id="SSF54695">
    <property type="entry name" value="POZ domain"/>
    <property type="match status" value="1"/>
</dbReference>
<comment type="caution">
    <text evidence="2">The sequence shown here is derived from an EMBL/GenBank/DDBJ whole genome shotgun (WGS) entry which is preliminary data.</text>
</comment>
<dbReference type="Gene3D" id="3.30.710.10">
    <property type="entry name" value="Potassium Channel Kv1.1, Chain A"/>
    <property type="match status" value="1"/>
</dbReference>
<gene>
    <name evidence="2" type="ORF">N7456_008778</name>
</gene>
<dbReference type="OrthoDB" id="1022638at2759"/>
<accession>A0A9W9F3Q3</accession>
<evidence type="ECO:0000313" key="2">
    <source>
        <dbReference type="EMBL" id="KAJ5092917.1"/>
    </source>
</evidence>
<dbReference type="InterPro" id="IPR000210">
    <property type="entry name" value="BTB/POZ_dom"/>
</dbReference>
<evidence type="ECO:0000313" key="3">
    <source>
        <dbReference type="Proteomes" id="UP001149165"/>
    </source>
</evidence>
<proteinExistence type="predicted"/>
<feature type="domain" description="BTB" evidence="1">
    <location>
        <begin position="27"/>
        <end position="96"/>
    </location>
</feature>
<evidence type="ECO:0000259" key="1">
    <source>
        <dbReference type="PROSITE" id="PS50097"/>
    </source>
</evidence>
<dbReference type="AlphaFoldDB" id="A0A9W9F3Q3"/>
<name>A0A9W9F3Q3_9EURO</name>